<organism evidence="3 4">
    <name type="scientific">Aspergillus wentii DTO 134E9</name>
    <dbReference type="NCBI Taxonomy" id="1073089"/>
    <lineage>
        <taxon>Eukaryota</taxon>
        <taxon>Fungi</taxon>
        <taxon>Dikarya</taxon>
        <taxon>Ascomycota</taxon>
        <taxon>Pezizomycotina</taxon>
        <taxon>Eurotiomycetes</taxon>
        <taxon>Eurotiomycetidae</taxon>
        <taxon>Eurotiales</taxon>
        <taxon>Aspergillaceae</taxon>
        <taxon>Aspergillus</taxon>
        <taxon>Aspergillus subgen. Cremei</taxon>
    </lineage>
</organism>
<evidence type="ECO:0000313" key="4">
    <source>
        <dbReference type="Proteomes" id="UP000184383"/>
    </source>
</evidence>
<dbReference type="AlphaFoldDB" id="A0A1L9R635"/>
<dbReference type="FunFam" id="3.20.20.80:FF:000271">
    <property type="entry name" value="Alkali-sensitive linkage protein 1"/>
    <property type="match status" value="1"/>
</dbReference>
<dbReference type="InterPro" id="IPR024655">
    <property type="entry name" value="Asl1_glyco_hydro_catalytic"/>
</dbReference>
<dbReference type="Pfam" id="PF11790">
    <property type="entry name" value="Glyco_hydro_cc"/>
    <property type="match status" value="1"/>
</dbReference>
<evidence type="ECO:0000313" key="3">
    <source>
        <dbReference type="EMBL" id="OJJ30381.1"/>
    </source>
</evidence>
<feature type="signal peptide" evidence="1">
    <location>
        <begin position="1"/>
        <end position="19"/>
    </location>
</feature>
<keyword evidence="4" id="KW-1185">Reference proteome</keyword>
<evidence type="ECO:0000259" key="2">
    <source>
        <dbReference type="Pfam" id="PF11790"/>
    </source>
</evidence>
<proteinExistence type="predicted"/>
<accession>A0A1L9R635</accession>
<dbReference type="RefSeq" id="XP_040684058.1">
    <property type="nucleotide sequence ID" value="XM_040828988.1"/>
</dbReference>
<feature type="domain" description="Asl1-like glycosyl hydrolase catalytic" evidence="2">
    <location>
        <begin position="43"/>
        <end position="272"/>
    </location>
</feature>
<dbReference type="OrthoDB" id="43654at2759"/>
<protein>
    <recommendedName>
        <fullName evidence="2">Asl1-like glycosyl hydrolase catalytic domain-containing protein</fullName>
    </recommendedName>
</protein>
<dbReference type="InterPro" id="IPR053183">
    <property type="entry name" value="ASL1"/>
</dbReference>
<sequence length="274" mass="29419">MVSFTQLISAALLATSALAVPHKMSHSHFHHQRSSSSSGGKRGAAYNDASLVHVLSGSNSTVGWAYDWNMAKNGGLPSDIEYVPMLWGAKMFGGWAVAIETALSSGSKYILGFNEPDMSSQASMTADEAASAYKNHITPYSGKAKLVSPSVTNSGSDNMGLSWMKSFLNQCSDCKLSGLAVHWYGESADDFKSFVNDAISLAKNNNMDEVWVTEFALNSDLNGGSTSKSAKFLAEVVPWLESQDTVTRYAYYMCKDGYLLSGNGLSESGQAYLS</sequence>
<dbReference type="EMBL" id="KV878217">
    <property type="protein sequence ID" value="OJJ30381.1"/>
    <property type="molecule type" value="Genomic_DNA"/>
</dbReference>
<dbReference type="GO" id="GO:0071966">
    <property type="term" value="P:fungal-type cell wall polysaccharide metabolic process"/>
    <property type="evidence" value="ECO:0007669"/>
    <property type="project" value="TreeGrafter"/>
</dbReference>
<dbReference type="PANTHER" id="PTHR34154">
    <property type="entry name" value="ALKALI-SENSITIVE LINKAGE PROTEIN 1"/>
    <property type="match status" value="1"/>
</dbReference>
<dbReference type="GO" id="GO:0009277">
    <property type="term" value="C:fungal-type cell wall"/>
    <property type="evidence" value="ECO:0007669"/>
    <property type="project" value="TreeGrafter"/>
</dbReference>
<feature type="chain" id="PRO_5012069631" description="Asl1-like glycosyl hydrolase catalytic domain-containing protein" evidence="1">
    <location>
        <begin position="20"/>
        <end position="274"/>
    </location>
</feature>
<reference evidence="4" key="1">
    <citation type="journal article" date="2017" name="Genome Biol.">
        <title>Comparative genomics reveals high biological diversity and specific adaptations in the industrially and medically important fungal genus Aspergillus.</title>
        <authorList>
            <person name="de Vries R.P."/>
            <person name="Riley R."/>
            <person name="Wiebenga A."/>
            <person name="Aguilar-Osorio G."/>
            <person name="Amillis S."/>
            <person name="Uchima C.A."/>
            <person name="Anderluh G."/>
            <person name="Asadollahi M."/>
            <person name="Askin M."/>
            <person name="Barry K."/>
            <person name="Battaglia E."/>
            <person name="Bayram O."/>
            <person name="Benocci T."/>
            <person name="Braus-Stromeyer S.A."/>
            <person name="Caldana C."/>
            <person name="Canovas D."/>
            <person name="Cerqueira G.C."/>
            <person name="Chen F."/>
            <person name="Chen W."/>
            <person name="Choi C."/>
            <person name="Clum A."/>
            <person name="Dos Santos R.A."/>
            <person name="Damasio A.R."/>
            <person name="Diallinas G."/>
            <person name="Emri T."/>
            <person name="Fekete E."/>
            <person name="Flipphi M."/>
            <person name="Freyberg S."/>
            <person name="Gallo A."/>
            <person name="Gournas C."/>
            <person name="Habgood R."/>
            <person name="Hainaut M."/>
            <person name="Harispe M.L."/>
            <person name="Henrissat B."/>
            <person name="Hilden K.S."/>
            <person name="Hope R."/>
            <person name="Hossain A."/>
            <person name="Karabika E."/>
            <person name="Karaffa L."/>
            <person name="Karanyi Z."/>
            <person name="Krasevec N."/>
            <person name="Kuo A."/>
            <person name="Kusch H."/>
            <person name="LaButti K."/>
            <person name="Lagendijk E.L."/>
            <person name="Lapidus A."/>
            <person name="Levasseur A."/>
            <person name="Lindquist E."/>
            <person name="Lipzen A."/>
            <person name="Logrieco A.F."/>
            <person name="MacCabe A."/>
            <person name="Maekelae M.R."/>
            <person name="Malavazi I."/>
            <person name="Melin P."/>
            <person name="Meyer V."/>
            <person name="Mielnichuk N."/>
            <person name="Miskei M."/>
            <person name="Molnar A.P."/>
            <person name="Mule G."/>
            <person name="Ngan C.Y."/>
            <person name="Orejas M."/>
            <person name="Orosz E."/>
            <person name="Ouedraogo J.P."/>
            <person name="Overkamp K.M."/>
            <person name="Park H.-S."/>
            <person name="Perrone G."/>
            <person name="Piumi F."/>
            <person name="Punt P.J."/>
            <person name="Ram A.F."/>
            <person name="Ramon A."/>
            <person name="Rauscher S."/>
            <person name="Record E."/>
            <person name="Riano-Pachon D.M."/>
            <person name="Robert V."/>
            <person name="Roehrig J."/>
            <person name="Ruller R."/>
            <person name="Salamov A."/>
            <person name="Salih N.S."/>
            <person name="Samson R.A."/>
            <person name="Sandor E."/>
            <person name="Sanguinetti M."/>
            <person name="Schuetze T."/>
            <person name="Sepcic K."/>
            <person name="Shelest E."/>
            <person name="Sherlock G."/>
            <person name="Sophianopoulou V."/>
            <person name="Squina F.M."/>
            <person name="Sun H."/>
            <person name="Susca A."/>
            <person name="Todd R.B."/>
            <person name="Tsang A."/>
            <person name="Unkles S.E."/>
            <person name="van de Wiele N."/>
            <person name="van Rossen-Uffink D."/>
            <person name="Oliveira J.V."/>
            <person name="Vesth T.C."/>
            <person name="Visser J."/>
            <person name="Yu J.-H."/>
            <person name="Zhou M."/>
            <person name="Andersen M.R."/>
            <person name="Archer D.B."/>
            <person name="Baker S.E."/>
            <person name="Benoit I."/>
            <person name="Brakhage A.A."/>
            <person name="Braus G.H."/>
            <person name="Fischer R."/>
            <person name="Frisvad J.C."/>
            <person name="Goldman G.H."/>
            <person name="Houbraken J."/>
            <person name="Oakley B."/>
            <person name="Pocsi I."/>
            <person name="Scazzocchio C."/>
            <person name="Seiboth B."/>
            <person name="vanKuyk P.A."/>
            <person name="Wortman J."/>
            <person name="Dyer P.S."/>
            <person name="Grigoriev I.V."/>
        </authorList>
    </citation>
    <scope>NUCLEOTIDE SEQUENCE [LARGE SCALE GENOMIC DNA]</scope>
    <source>
        <strain evidence="4">DTO 134E9</strain>
    </source>
</reference>
<gene>
    <name evidence="3" type="ORF">ASPWEDRAFT_120489</name>
</gene>
<name>A0A1L9R635_ASPWE</name>
<dbReference type="PANTHER" id="PTHR34154:SF10">
    <property type="entry name" value="ASL1-LIKE GLYCOSYL HYDROLASE CATALYTIC DOMAIN-CONTAINING PROTEIN"/>
    <property type="match status" value="1"/>
</dbReference>
<evidence type="ECO:0000256" key="1">
    <source>
        <dbReference type="SAM" id="SignalP"/>
    </source>
</evidence>
<dbReference type="Proteomes" id="UP000184383">
    <property type="component" value="Unassembled WGS sequence"/>
</dbReference>
<keyword evidence="1" id="KW-0732">Signal</keyword>
<dbReference type="GeneID" id="63744836"/>
<dbReference type="SUPFAM" id="SSF51445">
    <property type="entry name" value="(Trans)glycosidases"/>
    <property type="match status" value="1"/>
</dbReference>
<dbReference type="VEuPathDB" id="FungiDB:ASPWEDRAFT_120489"/>
<dbReference type="InterPro" id="IPR017853">
    <property type="entry name" value="GH"/>
</dbReference>
<dbReference type="Gene3D" id="3.20.20.80">
    <property type="entry name" value="Glycosidases"/>
    <property type="match status" value="1"/>
</dbReference>
<dbReference type="STRING" id="1073089.A0A1L9R635"/>